<evidence type="ECO:0000256" key="6">
    <source>
        <dbReference type="ARBA" id="ARBA00022777"/>
    </source>
</evidence>
<dbReference type="PRINTS" id="PR00475">
    <property type="entry name" value="HEXOKINASE"/>
</dbReference>
<comment type="pathway">
    <text evidence="1">Carbohydrate degradation; glycolysis; D-glyceraldehyde 3-phosphate and glycerone phosphate from D-glucose: step 1/4.</text>
</comment>
<evidence type="ECO:0000256" key="5">
    <source>
        <dbReference type="ARBA" id="ARBA00022741"/>
    </source>
</evidence>
<evidence type="ECO:0000256" key="4">
    <source>
        <dbReference type="ARBA" id="ARBA00022679"/>
    </source>
</evidence>
<comment type="similarity">
    <text evidence="3 12">Belongs to the hexokinase family.</text>
</comment>
<dbReference type="InterPro" id="IPR001312">
    <property type="entry name" value="Hexokinase"/>
</dbReference>
<evidence type="ECO:0000313" key="14">
    <source>
        <dbReference type="Ensembl" id="ENSFHEP00000034382.1"/>
    </source>
</evidence>
<dbReference type="UniPathway" id="UPA00242"/>
<dbReference type="InterPro" id="IPR043129">
    <property type="entry name" value="ATPase_NBD"/>
</dbReference>
<evidence type="ECO:0000256" key="12">
    <source>
        <dbReference type="RuleBase" id="RU362007"/>
    </source>
</evidence>
<evidence type="ECO:0000256" key="11">
    <source>
        <dbReference type="ARBA" id="ARBA00048160"/>
    </source>
</evidence>
<proteinExistence type="inferred from homology"/>
<evidence type="ECO:0000313" key="15">
    <source>
        <dbReference type="Proteomes" id="UP000265000"/>
    </source>
</evidence>
<evidence type="ECO:0000256" key="3">
    <source>
        <dbReference type="ARBA" id="ARBA00009225"/>
    </source>
</evidence>
<dbReference type="Pfam" id="PF00349">
    <property type="entry name" value="Hexokinase_1"/>
    <property type="match status" value="1"/>
</dbReference>
<accession>A0A3Q2R1F9</accession>
<evidence type="ECO:0000256" key="7">
    <source>
        <dbReference type="ARBA" id="ARBA00022840"/>
    </source>
</evidence>
<dbReference type="PANTHER" id="PTHR19443">
    <property type="entry name" value="HEXOKINASE"/>
    <property type="match status" value="1"/>
</dbReference>
<feature type="domain" description="Hexokinase N-terminal" evidence="13">
    <location>
        <begin position="29"/>
        <end position="170"/>
    </location>
</feature>
<dbReference type="GO" id="GO:0001678">
    <property type="term" value="P:intracellular glucose homeostasis"/>
    <property type="evidence" value="ECO:0007669"/>
    <property type="project" value="InterPro"/>
</dbReference>
<protein>
    <recommendedName>
        <fullName evidence="12">Phosphotransferase</fullName>
        <ecNumber evidence="12">2.7.1.-</ecNumber>
    </recommendedName>
</protein>
<keyword evidence="4 12" id="KW-0808">Transferase</keyword>
<evidence type="ECO:0000256" key="9">
    <source>
        <dbReference type="ARBA" id="ARBA00044613"/>
    </source>
</evidence>
<organism evidence="14 15">
    <name type="scientific">Fundulus heteroclitus</name>
    <name type="common">Killifish</name>
    <name type="synonym">Mummichog</name>
    <dbReference type="NCBI Taxonomy" id="8078"/>
    <lineage>
        <taxon>Eukaryota</taxon>
        <taxon>Metazoa</taxon>
        <taxon>Chordata</taxon>
        <taxon>Craniata</taxon>
        <taxon>Vertebrata</taxon>
        <taxon>Euteleostomi</taxon>
        <taxon>Actinopterygii</taxon>
        <taxon>Neopterygii</taxon>
        <taxon>Teleostei</taxon>
        <taxon>Neoteleostei</taxon>
        <taxon>Acanthomorphata</taxon>
        <taxon>Ovalentaria</taxon>
        <taxon>Atherinomorphae</taxon>
        <taxon>Cyprinodontiformes</taxon>
        <taxon>Fundulidae</taxon>
        <taxon>Fundulus</taxon>
    </lineage>
</organism>
<dbReference type="GO" id="GO:0005829">
    <property type="term" value="C:cytosol"/>
    <property type="evidence" value="ECO:0007669"/>
    <property type="project" value="TreeGrafter"/>
</dbReference>
<dbReference type="AlphaFoldDB" id="A0A3Q2R1F9"/>
<evidence type="ECO:0000256" key="8">
    <source>
        <dbReference type="ARBA" id="ARBA00023152"/>
    </source>
</evidence>
<comment type="catalytic activity">
    <reaction evidence="9">
        <text>a D-hexose + ATP = a D-hexose 6-phosphate + ADP + H(+)</text>
        <dbReference type="Rhea" id="RHEA:22740"/>
        <dbReference type="ChEBI" id="CHEBI:4194"/>
        <dbReference type="ChEBI" id="CHEBI:15378"/>
        <dbReference type="ChEBI" id="CHEBI:30616"/>
        <dbReference type="ChEBI" id="CHEBI:229467"/>
        <dbReference type="ChEBI" id="CHEBI:456216"/>
        <dbReference type="EC" id="2.7.1.1"/>
    </reaction>
    <physiologicalReaction direction="left-to-right" evidence="9">
        <dbReference type="Rhea" id="RHEA:22741"/>
    </physiologicalReaction>
</comment>
<reference evidence="14" key="1">
    <citation type="submission" date="2025-08" db="UniProtKB">
        <authorList>
            <consortium name="Ensembl"/>
        </authorList>
    </citation>
    <scope>IDENTIFICATION</scope>
</reference>
<dbReference type="InterPro" id="IPR022672">
    <property type="entry name" value="Hexokinase_N"/>
</dbReference>
<reference evidence="14" key="2">
    <citation type="submission" date="2025-09" db="UniProtKB">
        <authorList>
            <consortium name="Ensembl"/>
        </authorList>
    </citation>
    <scope>IDENTIFICATION</scope>
</reference>
<dbReference type="SUPFAM" id="SSF53067">
    <property type="entry name" value="Actin-like ATPase domain"/>
    <property type="match status" value="1"/>
</dbReference>
<dbReference type="GO" id="GO:0005739">
    <property type="term" value="C:mitochondrion"/>
    <property type="evidence" value="ECO:0007669"/>
    <property type="project" value="TreeGrafter"/>
</dbReference>
<dbReference type="Proteomes" id="UP000265000">
    <property type="component" value="Unplaced"/>
</dbReference>
<dbReference type="PROSITE" id="PS51748">
    <property type="entry name" value="HEXOKINASE_2"/>
    <property type="match status" value="1"/>
</dbReference>
<dbReference type="GO" id="GO:0005524">
    <property type="term" value="F:ATP binding"/>
    <property type="evidence" value="ECO:0007669"/>
    <property type="project" value="UniProtKB-UniRule"/>
</dbReference>
<comment type="catalytic activity">
    <reaction evidence="10">
        <text>D-fructose + ATP = D-fructose 6-phosphate + ADP + H(+)</text>
        <dbReference type="Rhea" id="RHEA:16125"/>
        <dbReference type="ChEBI" id="CHEBI:15378"/>
        <dbReference type="ChEBI" id="CHEBI:30616"/>
        <dbReference type="ChEBI" id="CHEBI:37721"/>
        <dbReference type="ChEBI" id="CHEBI:61527"/>
        <dbReference type="ChEBI" id="CHEBI:456216"/>
        <dbReference type="EC" id="2.7.1.1"/>
    </reaction>
    <physiologicalReaction direction="left-to-right" evidence="10">
        <dbReference type="Rhea" id="RHEA:16126"/>
    </physiologicalReaction>
</comment>
<dbReference type="FunFam" id="3.30.420.40:FF:000805">
    <property type="entry name" value="Hexokinase-2"/>
    <property type="match status" value="1"/>
</dbReference>
<dbReference type="PANTHER" id="PTHR19443:SF84">
    <property type="entry name" value="PHOSPHOTRANSFERASE"/>
    <property type="match status" value="1"/>
</dbReference>
<dbReference type="Gene3D" id="3.30.420.40">
    <property type="match status" value="1"/>
</dbReference>
<dbReference type="Gene3D" id="3.40.367.20">
    <property type="match status" value="1"/>
</dbReference>
<comment type="pathway">
    <text evidence="2">Carbohydrate metabolism; hexose metabolism.</text>
</comment>
<evidence type="ECO:0000256" key="10">
    <source>
        <dbReference type="ARBA" id="ARBA00047905"/>
    </source>
</evidence>
<sequence length="183" mass="20749">MVLSFACEQPVFVVTVKHVCPLYTGTPYKYLEPFRLSLEKLQEVSVRLRKDMKRGLGKHTHHKAPVKMLPTFVRATPDGTEQGDFLALDLGGTNFRVLHVRISEEEKKVIKMDSQICAIPQEIMLGPGVQLFDHIAACLSEFLDSQNLKGQTLPLGFTFSFPCEQKEIDKVYNPKHYCLLLLS</sequence>
<keyword evidence="8 12" id="KW-0324">Glycolysis</keyword>
<keyword evidence="7 12" id="KW-0067">ATP-binding</keyword>
<comment type="catalytic activity">
    <reaction evidence="11">
        <text>D-glucose + ATP = D-glucose 6-phosphate + ADP + H(+)</text>
        <dbReference type="Rhea" id="RHEA:17825"/>
        <dbReference type="ChEBI" id="CHEBI:4167"/>
        <dbReference type="ChEBI" id="CHEBI:15378"/>
        <dbReference type="ChEBI" id="CHEBI:30616"/>
        <dbReference type="ChEBI" id="CHEBI:61548"/>
        <dbReference type="ChEBI" id="CHEBI:456216"/>
        <dbReference type="EC" id="2.7.1.1"/>
    </reaction>
    <physiologicalReaction direction="left-to-right" evidence="11">
        <dbReference type="Rhea" id="RHEA:17826"/>
    </physiologicalReaction>
</comment>
<dbReference type="EC" id="2.7.1.-" evidence="12"/>
<evidence type="ECO:0000256" key="1">
    <source>
        <dbReference type="ARBA" id="ARBA00004888"/>
    </source>
</evidence>
<dbReference type="GO" id="GO:0006096">
    <property type="term" value="P:glycolytic process"/>
    <property type="evidence" value="ECO:0007669"/>
    <property type="project" value="UniProtKB-KW"/>
</dbReference>
<keyword evidence="6 12" id="KW-0418">Kinase</keyword>
<dbReference type="GO" id="GO:0005536">
    <property type="term" value="F:D-glucose binding"/>
    <property type="evidence" value="ECO:0007669"/>
    <property type="project" value="InterPro"/>
</dbReference>
<evidence type="ECO:0000256" key="2">
    <source>
        <dbReference type="ARBA" id="ARBA00005028"/>
    </source>
</evidence>
<dbReference type="GO" id="GO:0006006">
    <property type="term" value="P:glucose metabolic process"/>
    <property type="evidence" value="ECO:0007669"/>
    <property type="project" value="TreeGrafter"/>
</dbReference>
<evidence type="ECO:0000259" key="13">
    <source>
        <dbReference type="Pfam" id="PF00349"/>
    </source>
</evidence>
<keyword evidence="15" id="KW-1185">Reference proteome</keyword>
<dbReference type="GeneTree" id="ENSGT00950000182787"/>
<name>A0A3Q2R1F9_FUNHE</name>
<dbReference type="GO" id="GO:0004340">
    <property type="term" value="F:glucokinase activity"/>
    <property type="evidence" value="ECO:0007669"/>
    <property type="project" value="TreeGrafter"/>
</dbReference>
<keyword evidence="5 12" id="KW-0547">Nucleotide-binding</keyword>
<dbReference type="Ensembl" id="ENSFHET00000029557.1">
    <property type="protein sequence ID" value="ENSFHEP00000034382.1"/>
    <property type="gene ID" value="ENSFHEG00000022082.1"/>
</dbReference>
<dbReference type="GO" id="GO:0008865">
    <property type="term" value="F:fructokinase activity"/>
    <property type="evidence" value="ECO:0007669"/>
    <property type="project" value="TreeGrafter"/>
</dbReference>